<name>A0A132BTX2_9RHOB</name>
<dbReference type="Proteomes" id="UP000068382">
    <property type="component" value="Unassembled WGS sequence"/>
</dbReference>
<dbReference type="PROSITE" id="PS50949">
    <property type="entry name" value="HTH_GNTR"/>
    <property type="match status" value="1"/>
</dbReference>
<dbReference type="PATRIC" id="fig|1768241.3.peg.3834"/>
<evidence type="ECO:0000256" key="2">
    <source>
        <dbReference type="ARBA" id="ARBA00023125"/>
    </source>
</evidence>
<feature type="domain" description="HTH gntR-type" evidence="4">
    <location>
        <begin position="1"/>
        <end position="51"/>
    </location>
</feature>
<dbReference type="InterPro" id="IPR011711">
    <property type="entry name" value="GntR_C"/>
</dbReference>
<keyword evidence="3" id="KW-0804">Transcription</keyword>
<dbReference type="GO" id="GO:0003700">
    <property type="term" value="F:DNA-binding transcription factor activity"/>
    <property type="evidence" value="ECO:0007669"/>
    <property type="project" value="InterPro"/>
</dbReference>
<dbReference type="Gene3D" id="1.20.120.530">
    <property type="entry name" value="GntR ligand-binding domain-like"/>
    <property type="match status" value="1"/>
</dbReference>
<dbReference type="InterPro" id="IPR000524">
    <property type="entry name" value="Tscrpt_reg_HTH_GntR"/>
</dbReference>
<accession>A0A132BTX2</accession>
<dbReference type="Pfam" id="PF07729">
    <property type="entry name" value="FCD"/>
    <property type="match status" value="1"/>
</dbReference>
<dbReference type="AlphaFoldDB" id="A0A132BTX2"/>
<dbReference type="InterPro" id="IPR036390">
    <property type="entry name" value="WH_DNA-bd_sf"/>
</dbReference>
<dbReference type="SUPFAM" id="SSF46785">
    <property type="entry name" value="Winged helix' DNA-binding domain"/>
    <property type="match status" value="1"/>
</dbReference>
<proteinExistence type="predicted"/>
<organism evidence="5 6">
    <name type="scientific">Tritonibacter horizontis</name>
    <dbReference type="NCBI Taxonomy" id="1768241"/>
    <lineage>
        <taxon>Bacteria</taxon>
        <taxon>Pseudomonadati</taxon>
        <taxon>Pseudomonadota</taxon>
        <taxon>Alphaproteobacteria</taxon>
        <taxon>Rhodobacterales</taxon>
        <taxon>Paracoccaceae</taxon>
        <taxon>Tritonibacter</taxon>
    </lineage>
</organism>
<dbReference type="CDD" id="cd07377">
    <property type="entry name" value="WHTH_GntR"/>
    <property type="match status" value="1"/>
</dbReference>
<dbReference type="Pfam" id="PF00392">
    <property type="entry name" value="GntR"/>
    <property type="match status" value="1"/>
</dbReference>
<dbReference type="Gene3D" id="1.10.10.10">
    <property type="entry name" value="Winged helix-like DNA-binding domain superfamily/Winged helix DNA-binding domain"/>
    <property type="match status" value="1"/>
</dbReference>
<evidence type="ECO:0000256" key="3">
    <source>
        <dbReference type="ARBA" id="ARBA00023163"/>
    </source>
</evidence>
<dbReference type="InterPro" id="IPR036388">
    <property type="entry name" value="WH-like_DNA-bd_sf"/>
</dbReference>
<comment type="caution">
    <text evidence="5">The sequence shown here is derived from an EMBL/GenBank/DDBJ whole genome shotgun (WGS) entry which is preliminary data.</text>
</comment>
<keyword evidence="6" id="KW-1185">Reference proteome</keyword>
<gene>
    <name evidence="5" type="primary">nanR</name>
    <name evidence="5" type="ORF">TRIHO_36750</name>
</gene>
<dbReference type="EMBL" id="LPUY01000095">
    <property type="protein sequence ID" value="KUP91512.1"/>
    <property type="molecule type" value="Genomic_DNA"/>
</dbReference>
<dbReference type="SMART" id="SM00345">
    <property type="entry name" value="HTH_GNTR"/>
    <property type="match status" value="1"/>
</dbReference>
<dbReference type="OrthoDB" id="8638122at2"/>
<keyword evidence="1" id="KW-0805">Transcription regulation</keyword>
<sequence>MVLRPGTAISETHLAAEHGVSRTPVREALLRLAKERLVEIVPKSGTFVGRIPVSALIEALVARRALESVVARRAAEVATQSAVLELRALVERQREIVTPEDLPRFHQVDEDFHAMLAKMAGYNGIWELVRQIKLQVDRYRHLTLPQEGRVGMVIKEHAAVVDAIERGDTVAAAEAMETHLDKLQLDIKVFRELWPDYFVHDYPLDG</sequence>
<dbReference type="SUPFAM" id="SSF48008">
    <property type="entry name" value="GntR ligand-binding domain-like"/>
    <property type="match status" value="1"/>
</dbReference>
<dbReference type="GO" id="GO:0003677">
    <property type="term" value="F:DNA binding"/>
    <property type="evidence" value="ECO:0007669"/>
    <property type="project" value="UniProtKB-KW"/>
</dbReference>
<evidence type="ECO:0000313" key="6">
    <source>
        <dbReference type="Proteomes" id="UP000068382"/>
    </source>
</evidence>
<reference evidence="5 6" key="1">
    <citation type="submission" date="2015-12" db="EMBL/GenBank/DDBJ databases">
        <title>Genome sequence of the marine Rhodobacteraceae strain O3.65, Candidatus Tritonibacter horizontis.</title>
        <authorList>
            <person name="Poehlein A."/>
            <person name="Giebel H.A."/>
            <person name="Voget S."/>
            <person name="Brinkhoff T."/>
        </authorList>
    </citation>
    <scope>NUCLEOTIDE SEQUENCE [LARGE SCALE GENOMIC DNA]</scope>
    <source>
        <strain evidence="5 6">O3.65</strain>
    </source>
</reference>
<evidence type="ECO:0000256" key="1">
    <source>
        <dbReference type="ARBA" id="ARBA00023015"/>
    </source>
</evidence>
<dbReference type="SMART" id="SM00895">
    <property type="entry name" value="FCD"/>
    <property type="match status" value="1"/>
</dbReference>
<keyword evidence="2" id="KW-0238">DNA-binding</keyword>
<evidence type="ECO:0000313" key="5">
    <source>
        <dbReference type="EMBL" id="KUP91512.1"/>
    </source>
</evidence>
<dbReference type="InterPro" id="IPR008920">
    <property type="entry name" value="TF_FadR/GntR_C"/>
</dbReference>
<dbReference type="PANTHER" id="PTHR43537">
    <property type="entry name" value="TRANSCRIPTIONAL REGULATOR, GNTR FAMILY"/>
    <property type="match status" value="1"/>
</dbReference>
<evidence type="ECO:0000259" key="4">
    <source>
        <dbReference type="PROSITE" id="PS50949"/>
    </source>
</evidence>
<dbReference type="PANTHER" id="PTHR43537:SF5">
    <property type="entry name" value="UXU OPERON TRANSCRIPTIONAL REGULATOR"/>
    <property type="match status" value="1"/>
</dbReference>
<protein>
    <submittedName>
        <fullName evidence="5">Transcriptional regulator NanR</fullName>
    </submittedName>
</protein>